<name>A0A5M3N4E8_CONPW</name>
<evidence type="ECO:0000313" key="3">
    <source>
        <dbReference type="Proteomes" id="UP000053558"/>
    </source>
</evidence>
<dbReference type="EMBL" id="JH711573">
    <property type="protein sequence ID" value="EIW86300.1"/>
    <property type="molecule type" value="Genomic_DNA"/>
</dbReference>
<reference evidence="3" key="1">
    <citation type="journal article" date="2012" name="Science">
        <title>The Paleozoic origin of enzymatic lignin decomposition reconstructed from 31 fungal genomes.</title>
        <authorList>
            <person name="Floudas D."/>
            <person name="Binder M."/>
            <person name="Riley R."/>
            <person name="Barry K."/>
            <person name="Blanchette R.A."/>
            <person name="Henrissat B."/>
            <person name="Martinez A.T."/>
            <person name="Otillar R."/>
            <person name="Spatafora J.W."/>
            <person name="Yadav J.S."/>
            <person name="Aerts A."/>
            <person name="Benoit I."/>
            <person name="Boyd A."/>
            <person name="Carlson A."/>
            <person name="Copeland A."/>
            <person name="Coutinho P.M."/>
            <person name="de Vries R.P."/>
            <person name="Ferreira P."/>
            <person name="Findley K."/>
            <person name="Foster B."/>
            <person name="Gaskell J."/>
            <person name="Glotzer D."/>
            <person name="Gorecki P."/>
            <person name="Heitman J."/>
            <person name="Hesse C."/>
            <person name="Hori C."/>
            <person name="Igarashi K."/>
            <person name="Jurgens J.A."/>
            <person name="Kallen N."/>
            <person name="Kersten P."/>
            <person name="Kohler A."/>
            <person name="Kuees U."/>
            <person name="Kumar T.K.A."/>
            <person name="Kuo A."/>
            <person name="LaButti K."/>
            <person name="Larrondo L.F."/>
            <person name="Lindquist E."/>
            <person name="Ling A."/>
            <person name="Lombard V."/>
            <person name="Lucas S."/>
            <person name="Lundell T."/>
            <person name="Martin R."/>
            <person name="McLaughlin D.J."/>
            <person name="Morgenstern I."/>
            <person name="Morin E."/>
            <person name="Murat C."/>
            <person name="Nagy L.G."/>
            <person name="Nolan M."/>
            <person name="Ohm R.A."/>
            <person name="Patyshakuliyeva A."/>
            <person name="Rokas A."/>
            <person name="Ruiz-Duenas F.J."/>
            <person name="Sabat G."/>
            <person name="Salamov A."/>
            <person name="Samejima M."/>
            <person name="Schmutz J."/>
            <person name="Slot J.C."/>
            <person name="St John F."/>
            <person name="Stenlid J."/>
            <person name="Sun H."/>
            <person name="Sun S."/>
            <person name="Syed K."/>
            <person name="Tsang A."/>
            <person name="Wiebenga A."/>
            <person name="Young D."/>
            <person name="Pisabarro A."/>
            <person name="Eastwood D.C."/>
            <person name="Martin F."/>
            <person name="Cullen D."/>
            <person name="Grigoriev I.V."/>
            <person name="Hibbett D.S."/>
        </authorList>
    </citation>
    <scope>NUCLEOTIDE SEQUENCE [LARGE SCALE GENOMIC DNA]</scope>
    <source>
        <strain evidence="3">RWD-64-598 SS2</strain>
    </source>
</reference>
<comment type="caution">
    <text evidence="2">The sequence shown here is derived from an EMBL/GenBank/DDBJ whole genome shotgun (WGS) entry which is preliminary data.</text>
</comment>
<gene>
    <name evidence="2" type="ORF">CONPUDRAFT_148395</name>
</gene>
<evidence type="ECO:0000313" key="2">
    <source>
        <dbReference type="EMBL" id="EIW86300.1"/>
    </source>
</evidence>
<dbReference type="KEGG" id="cput:CONPUDRAFT_148395"/>
<accession>A0A5M3N4E8</accession>
<protein>
    <submittedName>
        <fullName evidence="2">Uncharacterized protein</fullName>
    </submittedName>
</protein>
<proteinExistence type="predicted"/>
<feature type="region of interest" description="Disordered" evidence="1">
    <location>
        <begin position="80"/>
        <end position="104"/>
    </location>
</feature>
<dbReference type="RefSeq" id="XP_007763161.1">
    <property type="nucleotide sequence ID" value="XM_007764971.1"/>
</dbReference>
<feature type="region of interest" description="Disordered" evidence="1">
    <location>
        <begin position="179"/>
        <end position="218"/>
    </location>
</feature>
<sequence length="276" mass="30358">MATTLTAIAQSAYLRILASQGGSPNAPSKHKKQYPDEPADHAPPTPLLAFVADRFLLNSILSGSLQSSLTASSSCQKCVYSKNTDQESGKRRRVDEQSRKMEERTDHIEVTGSTDEINIEIPPGKEWPFNFEEPHPQFDEEGNWCQEALDINELATSDDELGGEDDKLVEEVNNQAQQGLQPLGDDEDVTNLHLPLDPPIEQPHDSPSPQPSNNRPAQALSGWTEIEVDELHTGTTVVEAKEAMAYVKLLQEATINNNHHALSTTACLQLHNPPAQ</sequence>
<organism evidence="2 3">
    <name type="scientific">Coniophora puteana (strain RWD-64-598)</name>
    <name type="common">Brown rot fungus</name>
    <dbReference type="NCBI Taxonomy" id="741705"/>
    <lineage>
        <taxon>Eukaryota</taxon>
        <taxon>Fungi</taxon>
        <taxon>Dikarya</taxon>
        <taxon>Basidiomycota</taxon>
        <taxon>Agaricomycotina</taxon>
        <taxon>Agaricomycetes</taxon>
        <taxon>Agaricomycetidae</taxon>
        <taxon>Boletales</taxon>
        <taxon>Coniophorineae</taxon>
        <taxon>Coniophoraceae</taxon>
        <taxon>Coniophora</taxon>
    </lineage>
</organism>
<dbReference type="Proteomes" id="UP000053558">
    <property type="component" value="Unassembled WGS sequence"/>
</dbReference>
<dbReference type="GeneID" id="19202505"/>
<feature type="compositionally biased region" description="Basic and acidic residues" evidence="1">
    <location>
        <begin position="84"/>
        <end position="104"/>
    </location>
</feature>
<evidence type="ECO:0000256" key="1">
    <source>
        <dbReference type="SAM" id="MobiDB-lite"/>
    </source>
</evidence>
<keyword evidence="3" id="KW-1185">Reference proteome</keyword>
<dbReference type="AlphaFoldDB" id="A0A5M3N4E8"/>
<feature type="region of interest" description="Disordered" evidence="1">
    <location>
        <begin position="19"/>
        <end position="44"/>
    </location>
</feature>
<feature type="compositionally biased region" description="Pro residues" evidence="1">
    <location>
        <begin position="196"/>
        <end position="210"/>
    </location>
</feature>